<dbReference type="EMBL" id="JAUESC010000388">
    <property type="protein sequence ID" value="KAK0571768.1"/>
    <property type="molecule type" value="Genomic_DNA"/>
</dbReference>
<proteinExistence type="predicted"/>
<evidence type="ECO:0000256" key="6">
    <source>
        <dbReference type="SAM" id="MobiDB-lite"/>
    </source>
</evidence>
<evidence type="ECO:0000256" key="4">
    <source>
        <dbReference type="ARBA" id="ARBA00022840"/>
    </source>
</evidence>
<keyword evidence="8" id="KW-1185">Reference proteome</keyword>
<accession>A0AA39VBG1</accession>
<evidence type="ECO:0000256" key="1">
    <source>
        <dbReference type="ARBA" id="ARBA00004123"/>
    </source>
</evidence>
<keyword evidence="3" id="KW-0378">Hydrolase</keyword>
<dbReference type="GO" id="GO:0080188">
    <property type="term" value="P:gene silencing by siRNA-directed DNA methylation"/>
    <property type="evidence" value="ECO:0007669"/>
    <property type="project" value="InterPro"/>
</dbReference>
<dbReference type="PANTHER" id="PTHR45821">
    <property type="entry name" value="SNF2 DOMAIN-CONTAINING PROTEIN CLASSY 2-RELATED"/>
    <property type="match status" value="1"/>
</dbReference>
<reference evidence="7" key="2">
    <citation type="submission" date="2023-06" db="EMBL/GenBank/DDBJ databases">
        <authorList>
            <person name="Swenson N.G."/>
            <person name="Wegrzyn J.L."/>
            <person name="Mcevoy S.L."/>
        </authorList>
    </citation>
    <scope>NUCLEOTIDE SEQUENCE</scope>
    <source>
        <strain evidence="7">NS2018</strain>
        <tissue evidence="7">Leaf</tissue>
    </source>
</reference>
<gene>
    <name evidence="7" type="ORF">LWI29_021249</name>
</gene>
<dbReference type="GO" id="GO:0004386">
    <property type="term" value="F:helicase activity"/>
    <property type="evidence" value="ECO:0007669"/>
    <property type="project" value="UniProtKB-KW"/>
</dbReference>
<name>A0AA39VBG1_ACESA</name>
<comment type="caution">
    <text evidence="7">The sequence shown here is derived from an EMBL/GenBank/DDBJ whole genome shotgun (WGS) entry which is preliminary data.</text>
</comment>
<organism evidence="7 8">
    <name type="scientific">Acer saccharum</name>
    <name type="common">Sugar maple</name>
    <dbReference type="NCBI Taxonomy" id="4024"/>
    <lineage>
        <taxon>Eukaryota</taxon>
        <taxon>Viridiplantae</taxon>
        <taxon>Streptophyta</taxon>
        <taxon>Embryophyta</taxon>
        <taxon>Tracheophyta</taxon>
        <taxon>Spermatophyta</taxon>
        <taxon>Magnoliopsida</taxon>
        <taxon>eudicotyledons</taxon>
        <taxon>Gunneridae</taxon>
        <taxon>Pentapetalae</taxon>
        <taxon>rosids</taxon>
        <taxon>malvids</taxon>
        <taxon>Sapindales</taxon>
        <taxon>Sapindaceae</taxon>
        <taxon>Hippocastanoideae</taxon>
        <taxon>Acereae</taxon>
        <taxon>Acer</taxon>
    </lineage>
</organism>
<dbReference type="Proteomes" id="UP001168877">
    <property type="component" value="Unassembled WGS sequence"/>
</dbReference>
<evidence type="ECO:0000313" key="8">
    <source>
        <dbReference type="Proteomes" id="UP001168877"/>
    </source>
</evidence>
<dbReference type="InterPro" id="IPR044567">
    <property type="entry name" value="CLSY/DRD1"/>
</dbReference>
<dbReference type="PANTHER" id="PTHR45821:SF1">
    <property type="entry name" value="ATP-DEPENDENT HELICASE FAMILY PROTEIN-RELATED"/>
    <property type="match status" value="1"/>
</dbReference>
<keyword evidence="2" id="KW-0547">Nucleotide-binding</keyword>
<feature type="region of interest" description="Disordered" evidence="6">
    <location>
        <begin position="195"/>
        <end position="218"/>
    </location>
</feature>
<reference evidence="7" key="1">
    <citation type="journal article" date="2022" name="Plant J.">
        <title>Strategies of tolerance reflected in two North American maple genomes.</title>
        <authorList>
            <person name="McEvoy S.L."/>
            <person name="Sezen U.U."/>
            <person name="Trouern-Trend A."/>
            <person name="McMahon S.M."/>
            <person name="Schaberg P.G."/>
            <person name="Yang J."/>
            <person name="Wegrzyn J.L."/>
            <person name="Swenson N.G."/>
        </authorList>
    </citation>
    <scope>NUCLEOTIDE SEQUENCE</scope>
    <source>
        <strain evidence="7">NS2018</strain>
    </source>
</reference>
<sequence length="218" mass="23943">MRSPLRPLAPLPTLPSARPTLKEMTERAARVQAVPRVFLRAEATAFMIALSCAVKATALHNSLKTTPMTALAFRVAVTSIWQVEDLPLLGLYYVEADSRAQQLEVLKKWIEQKSVLLFWCKQFSFIACDKESSLVFITCQEVLLKQLSTLIPDKGHTPKNEDIDVLQSLPKVQIELVKKTEISTELRESGTGEALIDLGPVGTEGVNDASAADPDQGA</sequence>
<keyword evidence="4" id="KW-0067">ATP-binding</keyword>
<evidence type="ECO:0000256" key="5">
    <source>
        <dbReference type="ARBA" id="ARBA00023242"/>
    </source>
</evidence>
<dbReference type="GO" id="GO:0005524">
    <property type="term" value="F:ATP binding"/>
    <property type="evidence" value="ECO:0007669"/>
    <property type="project" value="UniProtKB-KW"/>
</dbReference>
<dbReference type="GO" id="GO:0005634">
    <property type="term" value="C:nucleus"/>
    <property type="evidence" value="ECO:0007669"/>
    <property type="project" value="UniProtKB-SubCell"/>
</dbReference>
<keyword evidence="5" id="KW-0539">Nucleus</keyword>
<evidence type="ECO:0000313" key="7">
    <source>
        <dbReference type="EMBL" id="KAK0571768.1"/>
    </source>
</evidence>
<evidence type="ECO:0000256" key="3">
    <source>
        <dbReference type="ARBA" id="ARBA00022806"/>
    </source>
</evidence>
<comment type="subcellular location">
    <subcellularLocation>
        <location evidence="1">Nucleus</location>
    </subcellularLocation>
</comment>
<protein>
    <submittedName>
        <fullName evidence="7">Uncharacterized protein</fullName>
    </submittedName>
</protein>
<evidence type="ECO:0000256" key="2">
    <source>
        <dbReference type="ARBA" id="ARBA00022741"/>
    </source>
</evidence>
<dbReference type="AlphaFoldDB" id="A0AA39VBG1"/>
<keyword evidence="3" id="KW-0347">Helicase</keyword>